<accession>A0A0W1A0A2</accession>
<gene>
    <name evidence="2" type="ORF">Lwal_2832</name>
</gene>
<keyword evidence="3" id="KW-1185">Reference proteome</keyword>
<feature type="region of interest" description="Disordered" evidence="1">
    <location>
        <begin position="37"/>
        <end position="108"/>
    </location>
</feature>
<comment type="caution">
    <text evidence="2">The sequence shown here is derived from an EMBL/GenBank/DDBJ whole genome shotgun (WGS) entry which is preliminary data.</text>
</comment>
<feature type="compositionally biased region" description="Polar residues" evidence="1">
    <location>
        <begin position="49"/>
        <end position="58"/>
    </location>
</feature>
<dbReference type="PATRIC" id="fig|66969.6.peg.3071"/>
<evidence type="ECO:0000313" key="2">
    <source>
        <dbReference type="EMBL" id="KTD74791.1"/>
    </source>
</evidence>
<evidence type="ECO:0000256" key="1">
    <source>
        <dbReference type="SAM" id="MobiDB-lite"/>
    </source>
</evidence>
<dbReference type="Proteomes" id="UP000054729">
    <property type="component" value="Unassembled WGS sequence"/>
</dbReference>
<organism evidence="2 3">
    <name type="scientific">Legionella waltersii</name>
    <dbReference type="NCBI Taxonomy" id="66969"/>
    <lineage>
        <taxon>Bacteria</taxon>
        <taxon>Pseudomonadati</taxon>
        <taxon>Pseudomonadota</taxon>
        <taxon>Gammaproteobacteria</taxon>
        <taxon>Legionellales</taxon>
        <taxon>Legionellaceae</taxon>
        <taxon>Legionella</taxon>
    </lineage>
</organism>
<evidence type="ECO:0008006" key="4">
    <source>
        <dbReference type="Google" id="ProtNLM"/>
    </source>
</evidence>
<proteinExistence type="predicted"/>
<feature type="compositionally biased region" description="Polar residues" evidence="1">
    <location>
        <begin position="76"/>
        <end position="94"/>
    </location>
</feature>
<dbReference type="PROSITE" id="PS51257">
    <property type="entry name" value="PROKAR_LIPOPROTEIN"/>
    <property type="match status" value="1"/>
</dbReference>
<reference evidence="2 3" key="1">
    <citation type="submission" date="2015-11" db="EMBL/GenBank/DDBJ databases">
        <title>Genomic analysis of 38 Legionella species identifies large and diverse effector repertoires.</title>
        <authorList>
            <person name="Burstein D."/>
            <person name="Amaro F."/>
            <person name="Zusman T."/>
            <person name="Lifshitz Z."/>
            <person name="Cohen O."/>
            <person name="Gilbert J.A."/>
            <person name="Pupko T."/>
            <person name="Shuman H.A."/>
            <person name="Segal G."/>
        </authorList>
    </citation>
    <scope>NUCLEOTIDE SEQUENCE [LARGE SCALE GENOMIC DNA]</scope>
    <source>
        <strain evidence="2 3">ATCC 51914</strain>
    </source>
</reference>
<evidence type="ECO:0000313" key="3">
    <source>
        <dbReference type="Proteomes" id="UP000054729"/>
    </source>
</evidence>
<dbReference type="STRING" id="66969.Lwal_2832"/>
<dbReference type="RefSeq" id="WP_058481450.1">
    <property type="nucleotide sequence ID" value="NZ_CAAAIQ010000012.1"/>
</dbReference>
<dbReference type="AlphaFoldDB" id="A0A0W1A0A2"/>
<protein>
    <recommendedName>
        <fullName evidence="4">Lipoprotein</fullName>
    </recommendedName>
</protein>
<sequence>MRYLKFYCLMFLPLMSSCIPMEDNYYSRPPHVEVEQYYPPPQNYHHHSSQQPYYNYNRQAYRPSSGGRYHDHSESRGNVVTVNPQPTHGVQEQGNVHDHNSSNVHGHS</sequence>
<dbReference type="EMBL" id="LNZB01000060">
    <property type="protein sequence ID" value="KTD74791.1"/>
    <property type="molecule type" value="Genomic_DNA"/>
</dbReference>
<name>A0A0W1A0A2_9GAMM</name>